<name>A0A644TIR4_9ZZZZ</name>
<reference evidence="1" key="1">
    <citation type="submission" date="2019-08" db="EMBL/GenBank/DDBJ databases">
        <authorList>
            <person name="Kucharzyk K."/>
            <person name="Murdoch R.W."/>
            <person name="Higgins S."/>
            <person name="Loffler F."/>
        </authorList>
    </citation>
    <scope>NUCLEOTIDE SEQUENCE</scope>
</reference>
<comment type="caution">
    <text evidence="1">The sequence shown here is derived from an EMBL/GenBank/DDBJ whole genome shotgun (WGS) entry which is preliminary data.</text>
</comment>
<protein>
    <submittedName>
        <fullName evidence="1">Uncharacterized protein</fullName>
    </submittedName>
</protein>
<proteinExistence type="predicted"/>
<gene>
    <name evidence="1" type="ORF">SDC9_12462</name>
</gene>
<accession>A0A644TIR4</accession>
<dbReference type="EMBL" id="VSSQ01000034">
    <property type="protein sequence ID" value="MPL66774.1"/>
    <property type="molecule type" value="Genomic_DNA"/>
</dbReference>
<dbReference type="AlphaFoldDB" id="A0A644TIR4"/>
<evidence type="ECO:0000313" key="1">
    <source>
        <dbReference type="EMBL" id="MPL66774.1"/>
    </source>
</evidence>
<sequence length="313" mass="35722">MPNEILNEQTSKLVSVNSAANSTSSVPDAVIKAMKEHYASGFRFGTTFVNLLSNASGVEVDESMQERLKRIMFRRTDGIYFLFDVVTDATTRKDIIGFSDTYLHEYGCFELSELYKHFEVKVNPTCIRNADDFEDFYNCIGKSDVRCVQAPGIGNRIARYSNDAVWSAFAEVAEKIISVIKDEYYGSCNEDDLHTQFRAFSKDLLSKIIKQYAADELIRVKINDSVCYQTFDALGLPKNFSEDLSEILERICDIGLTPTQETLHTALSLKLGVNFRVEYNLPDWETYRRLIAAFYKSGPHREWKSNIFGEVTR</sequence>
<organism evidence="1">
    <name type="scientific">bioreactor metagenome</name>
    <dbReference type="NCBI Taxonomy" id="1076179"/>
    <lineage>
        <taxon>unclassified sequences</taxon>
        <taxon>metagenomes</taxon>
        <taxon>ecological metagenomes</taxon>
    </lineage>
</organism>